<reference evidence="2 3" key="1">
    <citation type="submission" date="2018-04" db="EMBL/GenBank/DDBJ databases">
        <title>The genome of golden apple snail Pomacea canaliculata provides insight into stress tolerance and invasive adaptation.</title>
        <authorList>
            <person name="Liu C."/>
            <person name="Liu B."/>
            <person name="Ren Y."/>
            <person name="Zhang Y."/>
            <person name="Wang H."/>
            <person name="Li S."/>
            <person name="Jiang F."/>
            <person name="Yin L."/>
            <person name="Zhang G."/>
            <person name="Qian W."/>
            <person name="Fan W."/>
        </authorList>
    </citation>
    <scope>NUCLEOTIDE SEQUENCE [LARGE SCALE GENOMIC DNA]</scope>
    <source>
        <strain evidence="2">SZHN2017</strain>
        <tissue evidence="2">Muscle</tissue>
    </source>
</reference>
<keyword evidence="3" id="KW-1185">Reference proteome</keyword>
<feature type="region of interest" description="Disordered" evidence="1">
    <location>
        <begin position="104"/>
        <end position="148"/>
    </location>
</feature>
<evidence type="ECO:0000256" key="1">
    <source>
        <dbReference type="SAM" id="MobiDB-lite"/>
    </source>
</evidence>
<evidence type="ECO:0008006" key="4">
    <source>
        <dbReference type="Google" id="ProtNLM"/>
    </source>
</evidence>
<sequence length="148" mass="16709">MVDAEAVLRESPAGTFFLYKDFETDKLYLSVRLTSQIRHHRITEVHHLFYLEGQPYPYLDSIIFYHRRHKLCGMRLKQQVCPMLQAHLSARVVKAFSQKVAAANSNLPQQPPSLPPSTRATASAKHSRNSSLSSLITSSSDSTVNARL</sequence>
<dbReference type="InterPro" id="IPR036860">
    <property type="entry name" value="SH2_dom_sf"/>
</dbReference>
<dbReference type="SUPFAM" id="SSF55550">
    <property type="entry name" value="SH2 domain"/>
    <property type="match status" value="1"/>
</dbReference>
<dbReference type="AlphaFoldDB" id="A0A2T7PJV0"/>
<name>A0A2T7PJV0_POMCA</name>
<organism evidence="2 3">
    <name type="scientific">Pomacea canaliculata</name>
    <name type="common">Golden apple snail</name>
    <dbReference type="NCBI Taxonomy" id="400727"/>
    <lineage>
        <taxon>Eukaryota</taxon>
        <taxon>Metazoa</taxon>
        <taxon>Spiralia</taxon>
        <taxon>Lophotrochozoa</taxon>
        <taxon>Mollusca</taxon>
        <taxon>Gastropoda</taxon>
        <taxon>Caenogastropoda</taxon>
        <taxon>Architaenioglossa</taxon>
        <taxon>Ampullarioidea</taxon>
        <taxon>Ampullariidae</taxon>
        <taxon>Pomacea</taxon>
    </lineage>
</organism>
<feature type="compositionally biased region" description="Low complexity" evidence="1">
    <location>
        <begin position="129"/>
        <end position="142"/>
    </location>
</feature>
<evidence type="ECO:0000313" key="2">
    <source>
        <dbReference type="EMBL" id="PVD33711.1"/>
    </source>
</evidence>
<accession>A0A2T7PJV0</accession>
<protein>
    <recommendedName>
        <fullName evidence="4">SH2 domain-containing protein</fullName>
    </recommendedName>
</protein>
<evidence type="ECO:0000313" key="3">
    <source>
        <dbReference type="Proteomes" id="UP000245119"/>
    </source>
</evidence>
<dbReference type="CDD" id="cd00173">
    <property type="entry name" value="SH2"/>
    <property type="match status" value="1"/>
</dbReference>
<proteinExistence type="predicted"/>
<dbReference type="Proteomes" id="UP000245119">
    <property type="component" value="Linkage Group LG3"/>
</dbReference>
<comment type="caution">
    <text evidence="2">The sequence shown here is derived from an EMBL/GenBank/DDBJ whole genome shotgun (WGS) entry which is preliminary data.</text>
</comment>
<dbReference type="Gene3D" id="3.30.505.10">
    <property type="entry name" value="SH2 domain"/>
    <property type="match status" value="1"/>
</dbReference>
<gene>
    <name evidence="2" type="ORF">C0Q70_04971</name>
</gene>
<dbReference type="EMBL" id="PZQS01000003">
    <property type="protein sequence ID" value="PVD33711.1"/>
    <property type="molecule type" value="Genomic_DNA"/>
</dbReference>